<dbReference type="Gene3D" id="3.40.50.150">
    <property type="entry name" value="Vaccinia Virus protein VP39"/>
    <property type="match status" value="1"/>
</dbReference>
<dbReference type="Proteomes" id="UP000185596">
    <property type="component" value="Unassembled WGS sequence"/>
</dbReference>
<dbReference type="PANTHER" id="PTHR43619">
    <property type="entry name" value="S-ADENOSYL-L-METHIONINE-DEPENDENT METHYLTRANSFERASE YKTD-RELATED"/>
    <property type="match status" value="1"/>
</dbReference>
<dbReference type="OrthoDB" id="9806164at2"/>
<name>A0A1Q8CR00_9PSEU</name>
<evidence type="ECO:0000256" key="5">
    <source>
        <dbReference type="ARBA" id="ARBA00022691"/>
    </source>
</evidence>
<keyword evidence="3 6" id="KW-0489">Methyltransferase</keyword>
<comment type="similarity">
    <text evidence="2 6">Belongs to the UPF0677 family.</text>
</comment>
<evidence type="ECO:0000313" key="7">
    <source>
        <dbReference type="EMBL" id="OLF16788.1"/>
    </source>
</evidence>
<evidence type="ECO:0000256" key="6">
    <source>
        <dbReference type="RuleBase" id="RU362030"/>
    </source>
</evidence>
<dbReference type="STRING" id="1912961.BU204_15095"/>
<comment type="caution">
    <text evidence="7">The sequence shown here is derived from an EMBL/GenBank/DDBJ whole genome shotgun (WGS) entry which is preliminary data.</text>
</comment>
<organism evidence="7 8">
    <name type="scientific">Actinophytocola xanthii</name>
    <dbReference type="NCBI Taxonomy" id="1912961"/>
    <lineage>
        <taxon>Bacteria</taxon>
        <taxon>Bacillati</taxon>
        <taxon>Actinomycetota</taxon>
        <taxon>Actinomycetes</taxon>
        <taxon>Pseudonocardiales</taxon>
        <taxon>Pseudonocardiaceae</taxon>
    </lineage>
</organism>
<dbReference type="InterPro" id="IPR029063">
    <property type="entry name" value="SAM-dependent_MTases_sf"/>
</dbReference>
<dbReference type="InterPro" id="IPR011610">
    <property type="entry name" value="SAM_mthyl_Trfase_ML2640-like"/>
</dbReference>
<keyword evidence="4" id="KW-0808">Transferase</keyword>
<proteinExistence type="inferred from homology"/>
<keyword evidence="8" id="KW-1185">Reference proteome</keyword>
<gene>
    <name evidence="7" type="ORF">BU204_15095</name>
</gene>
<evidence type="ECO:0000256" key="3">
    <source>
        <dbReference type="ARBA" id="ARBA00022603"/>
    </source>
</evidence>
<accession>A0A1Q8CR00</accession>
<keyword evidence="5 6" id="KW-0949">S-adenosyl-L-methionine</keyword>
<protein>
    <recommendedName>
        <fullName evidence="6">S-adenosyl-L-methionine-dependent methyltransferase</fullName>
        <ecNumber evidence="6">2.1.1.-</ecNumber>
    </recommendedName>
</protein>
<reference evidence="7 8" key="1">
    <citation type="submission" date="2016-12" db="EMBL/GenBank/DDBJ databases">
        <title>The draft genome sequence of Actinophytocola sp. 11-183.</title>
        <authorList>
            <person name="Wang W."/>
            <person name="Yuan L."/>
        </authorList>
    </citation>
    <scope>NUCLEOTIDE SEQUENCE [LARGE SCALE GENOMIC DNA]</scope>
    <source>
        <strain evidence="7 8">11-183</strain>
    </source>
</reference>
<dbReference type="GO" id="GO:0008168">
    <property type="term" value="F:methyltransferase activity"/>
    <property type="evidence" value="ECO:0007669"/>
    <property type="project" value="UniProtKB-UniRule"/>
</dbReference>
<dbReference type="RefSeq" id="WP_075126298.1">
    <property type="nucleotide sequence ID" value="NZ_MSIE01000025.1"/>
</dbReference>
<dbReference type="NCBIfam" id="TIGR00027">
    <property type="entry name" value="mthyl_TIGR00027"/>
    <property type="match status" value="1"/>
</dbReference>
<dbReference type="EC" id="2.1.1.-" evidence="6"/>
<evidence type="ECO:0000256" key="1">
    <source>
        <dbReference type="ARBA" id="ARBA00003907"/>
    </source>
</evidence>
<dbReference type="PANTHER" id="PTHR43619:SF2">
    <property type="entry name" value="S-ADENOSYL-L-METHIONINE-DEPENDENT METHYLTRANSFERASES SUPERFAMILY PROTEIN"/>
    <property type="match status" value="1"/>
</dbReference>
<dbReference type="Pfam" id="PF04072">
    <property type="entry name" value="LCM"/>
    <property type="match status" value="1"/>
</dbReference>
<dbReference type="GO" id="GO:0032259">
    <property type="term" value="P:methylation"/>
    <property type="evidence" value="ECO:0007669"/>
    <property type="project" value="UniProtKB-KW"/>
</dbReference>
<dbReference type="EMBL" id="MSIE01000025">
    <property type="protein sequence ID" value="OLF16788.1"/>
    <property type="molecule type" value="Genomic_DNA"/>
</dbReference>
<dbReference type="AlphaFoldDB" id="A0A1Q8CR00"/>
<sequence length="295" mass="32328">MNSLRRTAPTRPPAARTAFGPMVIAAVEQFEPAHRRIVSDPLTVRLLSPAQALAIRALRWGPVRNGFVATMDRLALGMWGLVLCRKRYAHDQVVAAAQAGVDQLVVLGAGMDTLAYRSHCSRAFEFDLPENIATKEEKLGAALGTVPGDIPRRALDLENDDITAILTATGVRLDQPAMFVWEAVTPYLTERGVRRTLAALSHAAPGSRLAFSYVLADYLDGSNDYHAPTVRKAFVSKGMWHFGLTPEQVAPLLAEHAWTEREQAGAAEYRSRYLAPTGRTLPVSEVERFVLATKD</sequence>
<dbReference type="InterPro" id="IPR007213">
    <property type="entry name" value="Ppm1/Ppm2/Tcmp"/>
</dbReference>
<comment type="function">
    <text evidence="1 6">Exhibits S-adenosyl-L-methionine-dependent methyltransferase activity.</text>
</comment>
<evidence type="ECO:0000313" key="8">
    <source>
        <dbReference type="Proteomes" id="UP000185596"/>
    </source>
</evidence>
<evidence type="ECO:0000256" key="4">
    <source>
        <dbReference type="ARBA" id="ARBA00022679"/>
    </source>
</evidence>
<dbReference type="SUPFAM" id="SSF53335">
    <property type="entry name" value="S-adenosyl-L-methionine-dependent methyltransferases"/>
    <property type="match status" value="1"/>
</dbReference>
<evidence type="ECO:0000256" key="2">
    <source>
        <dbReference type="ARBA" id="ARBA00008138"/>
    </source>
</evidence>